<dbReference type="InterPro" id="IPR012910">
    <property type="entry name" value="Plug_dom"/>
</dbReference>
<dbReference type="GO" id="GO:0044718">
    <property type="term" value="P:siderophore transmembrane transport"/>
    <property type="evidence" value="ECO:0007669"/>
    <property type="project" value="TreeGrafter"/>
</dbReference>
<keyword evidence="14" id="KW-1185">Reference proteome</keyword>
<dbReference type="InterPro" id="IPR036942">
    <property type="entry name" value="Beta-barrel_TonB_sf"/>
</dbReference>
<dbReference type="GO" id="GO:0015344">
    <property type="term" value="F:siderophore uptake transmembrane transporter activity"/>
    <property type="evidence" value="ECO:0007669"/>
    <property type="project" value="TreeGrafter"/>
</dbReference>
<keyword evidence="4 8" id="KW-0812">Transmembrane</keyword>
<dbReference type="RefSeq" id="WP_193910565.1">
    <property type="nucleotide sequence ID" value="NZ_PRDL01000001.1"/>
</dbReference>
<evidence type="ECO:0000256" key="1">
    <source>
        <dbReference type="ARBA" id="ARBA00004571"/>
    </source>
</evidence>
<evidence type="ECO:0000256" key="3">
    <source>
        <dbReference type="ARBA" id="ARBA00022452"/>
    </source>
</evidence>
<evidence type="ECO:0000256" key="2">
    <source>
        <dbReference type="ARBA" id="ARBA00022448"/>
    </source>
</evidence>
<dbReference type="EMBL" id="PRDL01000001">
    <property type="protein sequence ID" value="MBE8718202.1"/>
    <property type="molecule type" value="Genomic_DNA"/>
</dbReference>
<feature type="signal peptide" evidence="10">
    <location>
        <begin position="1"/>
        <end position="26"/>
    </location>
</feature>
<evidence type="ECO:0000259" key="12">
    <source>
        <dbReference type="Pfam" id="PF07715"/>
    </source>
</evidence>
<comment type="similarity">
    <text evidence="8 9">Belongs to the TonB-dependent receptor family.</text>
</comment>
<dbReference type="Gene3D" id="2.40.170.20">
    <property type="entry name" value="TonB-dependent receptor, beta-barrel domain"/>
    <property type="match status" value="1"/>
</dbReference>
<evidence type="ECO:0000259" key="11">
    <source>
        <dbReference type="Pfam" id="PF00593"/>
    </source>
</evidence>
<evidence type="ECO:0000256" key="6">
    <source>
        <dbReference type="ARBA" id="ARBA00023136"/>
    </source>
</evidence>
<reference evidence="13" key="1">
    <citation type="submission" date="2018-07" db="EMBL/GenBank/DDBJ databases">
        <title>Genome assembly of strain Ka43.</title>
        <authorList>
            <person name="Kukolya J."/>
            <person name="Nagy I."/>
            <person name="Horvath B."/>
            <person name="Toth A."/>
        </authorList>
    </citation>
    <scope>NUCLEOTIDE SEQUENCE</scope>
    <source>
        <strain evidence="13">KB43</strain>
    </source>
</reference>
<organism evidence="13 14">
    <name type="scientific">Cellvibrio polysaccharolyticus</name>
    <dbReference type="NCBI Taxonomy" id="2082724"/>
    <lineage>
        <taxon>Bacteria</taxon>
        <taxon>Pseudomonadati</taxon>
        <taxon>Pseudomonadota</taxon>
        <taxon>Gammaproteobacteria</taxon>
        <taxon>Cellvibrionales</taxon>
        <taxon>Cellvibrionaceae</taxon>
        <taxon>Cellvibrio</taxon>
    </lineage>
</organism>
<evidence type="ECO:0000313" key="13">
    <source>
        <dbReference type="EMBL" id="MBE8718202.1"/>
    </source>
</evidence>
<keyword evidence="3 8" id="KW-1134">Transmembrane beta strand</keyword>
<dbReference type="Proteomes" id="UP000652567">
    <property type="component" value="Unassembled WGS sequence"/>
</dbReference>
<proteinExistence type="inferred from homology"/>
<evidence type="ECO:0000256" key="7">
    <source>
        <dbReference type="ARBA" id="ARBA00023237"/>
    </source>
</evidence>
<feature type="domain" description="TonB-dependent receptor plug" evidence="12">
    <location>
        <begin position="50"/>
        <end position="149"/>
    </location>
</feature>
<sequence>MKYPASFSRSLLAATISTLIILPAHADHVQYNKILDTVLVSAGALDAPNTVVTDLKAPRQPLPAHDGADYLKTIPGFSVTRKGGADGDALFRGMAGSRLGILVDGETILGACNNRMDAPTAYIYPEMLDTLVVIKGPQSVQYGSGNSAATLLFERNPEPFDEPGIRGTASVLVASAKRRDALVDLQAGAEQGYLQVTGSDSRADDYKDGDGNAVHSQYHRYSGSVALGWTPDANTRVELGATRSDGEAAYADRGMDGTRFLRESVRIRIEKKDINEWLSEIKFNAFDSSVDHVMDDQELRRPGMMGYANVARDTKGGRFSSTLKPAASLEWVVGADVQQNNHESRSAPASGIYGDWIRDGEIKQTGLFTELSWLLNEHQKIVTGYRADRWRALDERTTVSKGMMGKVPNPTAGEHRRDTLGSSFARYEHTQNTLPLTWYIGFGHSQRFPDYWELFSKEGESSSSAFALKPEQTRQWDAGLLFDSRQWHMSSSIFYNDIKDFILVDYTSMMKSGGYSRNIDATTYGGEWSLAFTPNKQWKFDASLAMVRGDNDTDNTALAQIAPLEGRLGVTYNAAKWSVGSLLRLVDSQDRYDLNRGNIVGKDLGPSSGFGILSLNAAWKVTPDLLASLGVDNLFDRQYNEFISRTGSNGMGGAIPGYEQTFRVNEPGRTFWLKLQANF</sequence>
<keyword evidence="10" id="KW-0732">Signal</keyword>
<dbReference type="Gene3D" id="2.170.130.10">
    <property type="entry name" value="TonB-dependent receptor, plug domain"/>
    <property type="match status" value="1"/>
</dbReference>
<dbReference type="Pfam" id="PF07715">
    <property type="entry name" value="Plug"/>
    <property type="match status" value="1"/>
</dbReference>
<dbReference type="SUPFAM" id="SSF56935">
    <property type="entry name" value="Porins"/>
    <property type="match status" value="1"/>
</dbReference>
<name>A0A928V7P4_9GAMM</name>
<dbReference type="NCBIfam" id="TIGR01778">
    <property type="entry name" value="TonB-copper"/>
    <property type="match status" value="1"/>
</dbReference>
<dbReference type="GO" id="GO:0009279">
    <property type="term" value="C:cell outer membrane"/>
    <property type="evidence" value="ECO:0007669"/>
    <property type="project" value="UniProtKB-SubCell"/>
</dbReference>
<dbReference type="AlphaFoldDB" id="A0A928V7P4"/>
<evidence type="ECO:0000256" key="5">
    <source>
        <dbReference type="ARBA" id="ARBA00023077"/>
    </source>
</evidence>
<dbReference type="PANTHER" id="PTHR30069">
    <property type="entry name" value="TONB-DEPENDENT OUTER MEMBRANE RECEPTOR"/>
    <property type="match status" value="1"/>
</dbReference>
<dbReference type="InterPro" id="IPR039426">
    <property type="entry name" value="TonB-dep_rcpt-like"/>
</dbReference>
<keyword evidence="6 8" id="KW-0472">Membrane</keyword>
<evidence type="ECO:0000256" key="10">
    <source>
        <dbReference type="SAM" id="SignalP"/>
    </source>
</evidence>
<keyword evidence="13" id="KW-0675">Receptor</keyword>
<dbReference type="InterPro" id="IPR037066">
    <property type="entry name" value="Plug_dom_sf"/>
</dbReference>
<gene>
    <name evidence="13" type="ORF">C4F51_13490</name>
</gene>
<dbReference type="PANTHER" id="PTHR30069:SF49">
    <property type="entry name" value="OUTER MEMBRANE PROTEIN C"/>
    <property type="match status" value="1"/>
</dbReference>
<keyword evidence="7 8" id="KW-0998">Cell outer membrane</keyword>
<accession>A0A928V7P4</accession>
<evidence type="ECO:0000256" key="4">
    <source>
        <dbReference type="ARBA" id="ARBA00022692"/>
    </source>
</evidence>
<dbReference type="InterPro" id="IPR010100">
    <property type="entry name" value="TonB-dep_Cu_rcpt"/>
</dbReference>
<keyword evidence="2 8" id="KW-0813">Transport</keyword>
<dbReference type="PROSITE" id="PS52016">
    <property type="entry name" value="TONB_DEPENDENT_REC_3"/>
    <property type="match status" value="1"/>
</dbReference>
<feature type="domain" description="TonB-dependent receptor-like beta-barrel" evidence="11">
    <location>
        <begin position="202"/>
        <end position="634"/>
    </location>
</feature>
<feature type="chain" id="PRO_5037755871" evidence="10">
    <location>
        <begin position="27"/>
        <end position="679"/>
    </location>
</feature>
<dbReference type="InterPro" id="IPR000531">
    <property type="entry name" value="Beta-barrel_TonB"/>
</dbReference>
<evidence type="ECO:0000256" key="8">
    <source>
        <dbReference type="PROSITE-ProRule" id="PRU01360"/>
    </source>
</evidence>
<comment type="caution">
    <text evidence="13">The sequence shown here is derived from an EMBL/GenBank/DDBJ whole genome shotgun (WGS) entry which is preliminary data.</text>
</comment>
<evidence type="ECO:0000313" key="14">
    <source>
        <dbReference type="Proteomes" id="UP000652567"/>
    </source>
</evidence>
<dbReference type="Pfam" id="PF00593">
    <property type="entry name" value="TonB_dep_Rec_b-barrel"/>
    <property type="match status" value="1"/>
</dbReference>
<evidence type="ECO:0000256" key="9">
    <source>
        <dbReference type="RuleBase" id="RU003357"/>
    </source>
</evidence>
<keyword evidence="5 9" id="KW-0798">TonB box</keyword>
<comment type="subcellular location">
    <subcellularLocation>
        <location evidence="1 8">Cell outer membrane</location>
        <topology evidence="1 8">Multi-pass membrane protein</topology>
    </subcellularLocation>
</comment>
<dbReference type="CDD" id="cd01347">
    <property type="entry name" value="ligand_gated_channel"/>
    <property type="match status" value="1"/>
</dbReference>
<protein>
    <submittedName>
        <fullName evidence="13">TonB-dependent copper receptor</fullName>
    </submittedName>
</protein>